<dbReference type="AlphaFoldDB" id="A0A1J4MP11"/>
<evidence type="ECO:0000256" key="1">
    <source>
        <dbReference type="SAM" id="Coils"/>
    </source>
</evidence>
<dbReference type="EMBL" id="LRBS01000072">
    <property type="protein sequence ID" value="OII75912.1"/>
    <property type="molecule type" value="Genomic_DNA"/>
</dbReference>
<keyword evidence="1" id="KW-0175">Coiled coil</keyword>
<feature type="coiled-coil region" evidence="1">
    <location>
        <begin position="48"/>
        <end position="138"/>
    </location>
</feature>
<feature type="region of interest" description="Disordered" evidence="2">
    <location>
        <begin position="151"/>
        <end position="188"/>
    </location>
</feature>
<accession>A0A1J4MP11</accession>
<gene>
    <name evidence="3" type="ORF">cand_002430</name>
</gene>
<protein>
    <submittedName>
        <fullName evidence="3">Uncharacterized protein</fullName>
    </submittedName>
</protein>
<dbReference type="RefSeq" id="XP_067067758.1">
    <property type="nucleotide sequence ID" value="XM_067210491.1"/>
</dbReference>
<dbReference type="InterPro" id="IPR036361">
    <property type="entry name" value="SAP_dom_sf"/>
</dbReference>
<dbReference type="OrthoDB" id="343286at2759"/>
<sequence>MTDFICTYHPFTGCIKNGIESIQDSTEKILHNEREVFDIYVDIIKHRNSELESQLELEIRSEEELQEEIARLTEVLSKRECDLESKEGRLFELEKLIDISLKQEKKYEKELNKIIREKEDLIKQLADAHNKLQDLRNQVSLKTNVEMSTIQALRNRKRRSDDSKGINEEEETTIKKRGRLKRPETDDLTENIDKIKDSVVSKSNNPLGEILCKTNLGRLRPPTLRGRVVRAAEAASPNIEDVPELKTLDKCTSAKPKKASKIAKIAKIPQYNENILNAMKVAELKDICTEFHLEFSNRTRKSDLIHMILSFQNE</sequence>
<dbReference type="SUPFAM" id="SSF68906">
    <property type="entry name" value="SAP domain"/>
    <property type="match status" value="1"/>
</dbReference>
<organism evidence="3 4">
    <name type="scientific">Cryptosporidium andersoni</name>
    <dbReference type="NCBI Taxonomy" id="117008"/>
    <lineage>
        <taxon>Eukaryota</taxon>
        <taxon>Sar</taxon>
        <taxon>Alveolata</taxon>
        <taxon>Apicomplexa</taxon>
        <taxon>Conoidasida</taxon>
        <taxon>Coccidia</taxon>
        <taxon>Eucoccidiorida</taxon>
        <taxon>Eimeriorina</taxon>
        <taxon>Cryptosporidiidae</taxon>
        <taxon>Cryptosporidium</taxon>
    </lineage>
</organism>
<evidence type="ECO:0000256" key="2">
    <source>
        <dbReference type="SAM" id="MobiDB-lite"/>
    </source>
</evidence>
<dbReference type="VEuPathDB" id="CryptoDB:cand_002430"/>
<name>A0A1J4MP11_9CRYT</name>
<comment type="caution">
    <text evidence="3">The sequence shown here is derived from an EMBL/GenBank/DDBJ whole genome shotgun (WGS) entry which is preliminary data.</text>
</comment>
<evidence type="ECO:0000313" key="4">
    <source>
        <dbReference type="Proteomes" id="UP000186804"/>
    </source>
</evidence>
<proteinExistence type="predicted"/>
<keyword evidence="4" id="KW-1185">Reference proteome</keyword>
<reference evidence="3 4" key="1">
    <citation type="submission" date="2016-10" db="EMBL/GenBank/DDBJ databases">
        <title>Reductive evolution of mitochondrial metabolism and differential evolution of invasion-related proteins in Cryptosporidium.</title>
        <authorList>
            <person name="Liu S."/>
            <person name="Roellig D.M."/>
            <person name="Guo Y."/>
            <person name="Li N."/>
            <person name="Frace M.A."/>
            <person name="Tang K."/>
            <person name="Zhang L."/>
            <person name="Feng Y."/>
            <person name="Xiao L."/>
        </authorList>
    </citation>
    <scope>NUCLEOTIDE SEQUENCE [LARGE SCALE GENOMIC DNA]</scope>
    <source>
        <strain evidence="3">30847</strain>
    </source>
</reference>
<dbReference type="GeneID" id="92364428"/>
<dbReference type="Proteomes" id="UP000186804">
    <property type="component" value="Unassembled WGS sequence"/>
</dbReference>
<evidence type="ECO:0000313" key="3">
    <source>
        <dbReference type="EMBL" id="OII75912.1"/>
    </source>
</evidence>